<dbReference type="EMBL" id="AQHZ01000001">
    <property type="protein sequence ID" value="ENO19217.1"/>
    <property type="molecule type" value="Genomic_DNA"/>
</dbReference>
<protein>
    <recommendedName>
        <fullName evidence="4">PAC2 family protein</fullName>
    </recommendedName>
</protein>
<dbReference type="eggNOG" id="COG2047">
    <property type="taxonomic scope" value="Bacteria"/>
</dbReference>
<dbReference type="Gene3D" id="3.40.50.10900">
    <property type="entry name" value="PAC-like subunit"/>
    <property type="match status" value="1"/>
</dbReference>
<gene>
    <name evidence="2" type="ORF">HMPREF9004_0136</name>
</gene>
<dbReference type="PATRIC" id="fig|888050.3.peg.135"/>
<dbReference type="Gene3D" id="1.10.287.100">
    <property type="match status" value="1"/>
</dbReference>
<comment type="caution">
    <text evidence="2">The sequence shown here is derived from an EMBL/GenBank/DDBJ whole genome shotgun (WGS) entry which is preliminary data.</text>
</comment>
<name>N6X7F1_9ACTO</name>
<reference evidence="2 3" key="1">
    <citation type="submission" date="2013-03" db="EMBL/GenBank/DDBJ databases">
        <title>Reference genome for the Human Microbiome Project.</title>
        <authorList>
            <person name="Aqrawi P."/>
            <person name="Ayvaz T."/>
            <person name="Bess C."/>
            <person name="Blankenburg K."/>
            <person name="Coyle M."/>
            <person name="Deng J."/>
            <person name="Forbes L."/>
            <person name="Fowler G."/>
            <person name="Francisco L."/>
            <person name="Fu Q."/>
            <person name="Gibbs R."/>
            <person name="Gross S."/>
            <person name="Gubbala S."/>
            <person name="Hale W."/>
            <person name="Hemphill L."/>
            <person name="Highlander S."/>
            <person name="Hirani K."/>
            <person name="Jackson L."/>
            <person name="Jakkamsetti A."/>
            <person name="Javaid M."/>
            <person name="Jayaseelan J.C."/>
            <person name="Jiang H."/>
            <person name="Joshi V."/>
            <person name="Korchina V."/>
            <person name="Kovar C."/>
            <person name="Lara F."/>
            <person name="Lee S."/>
            <person name="Liu Y."/>
            <person name="Mata R."/>
            <person name="Mathew T."/>
            <person name="Munidasa M."/>
            <person name="Muzny D."/>
            <person name="Nazareth L."/>
            <person name="Ngo R."/>
            <person name="Nguyen L."/>
            <person name="Nguyen N."/>
            <person name="Okwuonu G."/>
            <person name="Ongeri F."/>
            <person name="Palculict T."/>
            <person name="Patil S."/>
            <person name="Petrosino J."/>
            <person name="Pham C."/>
            <person name="Pham P."/>
            <person name="Pu L.-L."/>
            <person name="Qin X."/>
            <person name="Qu J."/>
            <person name="Reid J."/>
            <person name="Ross M."/>
            <person name="Ruth R."/>
            <person name="Saada N."/>
            <person name="San Lucas F."/>
            <person name="Santibanez J."/>
            <person name="Shang Y."/>
            <person name="Simmons D."/>
            <person name="Song X.-Z."/>
            <person name="Tang L.-Y."/>
            <person name="Thornton R."/>
            <person name="Warren J."/>
            <person name="Weissenberger G."/>
            <person name="Wilczek-Boney K."/>
            <person name="Worley K."/>
            <person name="Youmans B."/>
            <person name="Zhang J."/>
            <person name="Zhang L."/>
            <person name="Zhao Z."/>
            <person name="Zhou C."/>
            <person name="Zhu D."/>
            <person name="Zhu Y."/>
        </authorList>
    </citation>
    <scope>NUCLEOTIDE SEQUENCE [LARGE SCALE GENOMIC DNA]</scope>
    <source>
        <strain evidence="2 3">F0333</strain>
    </source>
</reference>
<dbReference type="OrthoDB" id="3733464at2"/>
<dbReference type="HOGENOM" id="CLU_055821_0_0_11"/>
<dbReference type="AlphaFoldDB" id="N6X7F1"/>
<evidence type="ECO:0000256" key="1">
    <source>
        <dbReference type="SAM" id="MobiDB-lite"/>
    </source>
</evidence>
<dbReference type="InterPro" id="IPR038389">
    <property type="entry name" value="PSMG2_sf"/>
</dbReference>
<dbReference type="InterPro" id="IPR019151">
    <property type="entry name" value="Proteasome_assmbl_chaperone_2"/>
</dbReference>
<feature type="compositionally biased region" description="Low complexity" evidence="1">
    <location>
        <begin position="350"/>
        <end position="376"/>
    </location>
</feature>
<evidence type="ECO:0000313" key="2">
    <source>
        <dbReference type="EMBL" id="ENO19217.1"/>
    </source>
</evidence>
<dbReference type="SUPFAM" id="SSF159659">
    <property type="entry name" value="Cgl1923-like"/>
    <property type="match status" value="1"/>
</dbReference>
<feature type="region of interest" description="Disordered" evidence="1">
    <location>
        <begin position="307"/>
        <end position="385"/>
    </location>
</feature>
<dbReference type="Proteomes" id="UP000013015">
    <property type="component" value="Unassembled WGS sequence"/>
</dbReference>
<dbReference type="STRING" id="888050.HMPREF9004_0136"/>
<dbReference type="RefSeq" id="WP_005961691.1">
    <property type="nucleotide sequence ID" value="NZ_CP040505.1"/>
</dbReference>
<evidence type="ECO:0000313" key="3">
    <source>
        <dbReference type="Proteomes" id="UP000013015"/>
    </source>
</evidence>
<feature type="compositionally biased region" description="Basic and acidic residues" evidence="1">
    <location>
        <begin position="276"/>
        <end position="290"/>
    </location>
</feature>
<dbReference type="Pfam" id="PF09754">
    <property type="entry name" value="PAC2"/>
    <property type="match status" value="1"/>
</dbReference>
<evidence type="ECO:0008006" key="4">
    <source>
        <dbReference type="Google" id="ProtNLM"/>
    </source>
</evidence>
<proteinExistence type="predicted"/>
<sequence>MRSTDEDLFWRGDVEDTKARILVAQFNGAFDAGGAARLAVEEMLRSLPTERVATFDTDAFLDYRSHRPFATVSDWVLESVEMPELVLDRVKDDLGNPVLVLHGAEPDAKWESFSRIVTELATRAGVEIVVSFNGMPSGVPHTRPTPVHVQATEKALIPEQPQMAATLRFPTPMTTFLQERLANQGIPGIVFLAAIPFYVADAAYPAGASALLSALSDLADLSLPVGELEQDAAEEHTAIERILESNSEMQRTVAALEEHFDALSGAGKDGVPPGEWAERTPLRSERKTEKDIGDVIEAYLANLAEQPEKDEAEEAQAEEESDPLQAALRRVELRRLNPNAPRNVGRPRHSAQPESDESAASSSAGPSAQGESASGEQNSGEESSH</sequence>
<keyword evidence="3" id="KW-1185">Reference proteome</keyword>
<feature type="compositionally biased region" description="Acidic residues" evidence="1">
    <location>
        <begin position="308"/>
        <end position="322"/>
    </location>
</feature>
<accession>N6X7F1</accession>
<feature type="region of interest" description="Disordered" evidence="1">
    <location>
        <begin position="263"/>
        <end position="290"/>
    </location>
</feature>
<organism evidence="2 3">
    <name type="scientific">Schaalia cardiffensis F0333</name>
    <dbReference type="NCBI Taxonomy" id="888050"/>
    <lineage>
        <taxon>Bacteria</taxon>
        <taxon>Bacillati</taxon>
        <taxon>Actinomycetota</taxon>
        <taxon>Actinomycetes</taxon>
        <taxon>Actinomycetales</taxon>
        <taxon>Actinomycetaceae</taxon>
        <taxon>Schaalia</taxon>
    </lineage>
</organism>